<dbReference type="Pfam" id="PF04471">
    <property type="entry name" value="Mrr_cat"/>
    <property type="match status" value="1"/>
</dbReference>
<evidence type="ECO:0000259" key="2">
    <source>
        <dbReference type="PROSITE" id="PS51913"/>
    </source>
</evidence>
<keyword evidence="4" id="KW-1185">Reference proteome</keyword>
<dbReference type="Gene3D" id="3.40.1350.10">
    <property type="match status" value="1"/>
</dbReference>
<evidence type="ECO:0000313" key="4">
    <source>
        <dbReference type="Proteomes" id="UP000293347"/>
    </source>
</evidence>
<dbReference type="GO" id="GO:0015666">
    <property type="term" value="F:restriction endodeoxyribonuclease activity"/>
    <property type="evidence" value="ECO:0007669"/>
    <property type="project" value="TreeGrafter"/>
</dbReference>
<dbReference type="InterPro" id="IPR052906">
    <property type="entry name" value="Type_IV_Methyl-Rstrct_Enzyme"/>
</dbReference>
<dbReference type="InterPro" id="IPR011335">
    <property type="entry name" value="Restrct_endonuc-II-like"/>
</dbReference>
<reference evidence="3 4" key="1">
    <citation type="submission" date="2019-02" db="EMBL/GenBank/DDBJ databases">
        <title>Pedobacter sp. RP-1-14 sp. nov., isolated from Arctic soil.</title>
        <authorList>
            <person name="Dahal R.H."/>
        </authorList>
    </citation>
    <scope>NUCLEOTIDE SEQUENCE [LARGE SCALE GENOMIC DNA]</scope>
    <source>
        <strain evidence="3 4">RP-1-14</strain>
    </source>
</reference>
<keyword evidence="3" id="KW-0255">Endonuclease</keyword>
<dbReference type="InterPro" id="IPR007759">
    <property type="entry name" value="Asxl_HARE-HTH"/>
</dbReference>
<feature type="domain" description="HTH HARE-type" evidence="2">
    <location>
        <begin position="4"/>
        <end position="82"/>
    </location>
</feature>
<dbReference type="AlphaFoldDB" id="A0A4V2MLE9"/>
<dbReference type="PROSITE" id="PS51913">
    <property type="entry name" value="HTH_HARE"/>
    <property type="match status" value="1"/>
</dbReference>
<organism evidence="3 4">
    <name type="scientific">Pedobacter psychroterrae</name>
    <dbReference type="NCBI Taxonomy" id="2530453"/>
    <lineage>
        <taxon>Bacteria</taxon>
        <taxon>Pseudomonadati</taxon>
        <taxon>Bacteroidota</taxon>
        <taxon>Sphingobacteriia</taxon>
        <taxon>Sphingobacteriales</taxon>
        <taxon>Sphingobacteriaceae</taxon>
        <taxon>Pedobacter</taxon>
    </lineage>
</organism>
<proteinExistence type="predicted"/>
<accession>A0A4V2MLE9</accession>
<dbReference type="InterPro" id="IPR011856">
    <property type="entry name" value="tRNA_endonuc-like_dom_sf"/>
</dbReference>
<keyword evidence="1" id="KW-0804">Transcription</keyword>
<dbReference type="EMBL" id="SJSL01000002">
    <property type="protein sequence ID" value="TCD01817.1"/>
    <property type="molecule type" value="Genomic_DNA"/>
</dbReference>
<keyword evidence="3" id="KW-0378">Hydrolase</keyword>
<evidence type="ECO:0000256" key="1">
    <source>
        <dbReference type="ARBA" id="ARBA00023163"/>
    </source>
</evidence>
<protein>
    <submittedName>
        <fullName evidence="3">Restriction endonuclease</fullName>
    </submittedName>
</protein>
<sequence>MPKKTINEAIAEALKRENKPLRVGEIYKRISEDDLYRFNAANPEHIVRTQLRRHSENLDFPTANKKKHFLFLTDGTYWNKEIPIPNKTEVDLKTEIIIKKDSANLKSVIEELKDIHKKHTIAFKQQILNQLQQVGPASFEIFGRRLLEVYGFKKTVVTPYVKDGGLDGHGQLKVGITYLNVAFQCKRWKNNSVSRTEIDKFRGAIQGEFEQGIIFTTSKFTKDALGATRKPGAVPIILIDGNALIDIMIEKRFGVETDNIPIYSNALDNILNEI</sequence>
<dbReference type="Proteomes" id="UP000293347">
    <property type="component" value="Unassembled WGS sequence"/>
</dbReference>
<dbReference type="InterPro" id="IPR007560">
    <property type="entry name" value="Restrct_endonuc_IV_Mrr"/>
</dbReference>
<dbReference type="PANTHER" id="PTHR30015:SF7">
    <property type="entry name" value="TYPE IV METHYL-DIRECTED RESTRICTION ENZYME ECOKMRR"/>
    <property type="match status" value="1"/>
</dbReference>
<dbReference type="SUPFAM" id="SSF52980">
    <property type="entry name" value="Restriction endonuclease-like"/>
    <property type="match status" value="1"/>
</dbReference>
<keyword evidence="3" id="KW-0540">Nuclease</keyword>
<dbReference type="GO" id="GO:0003677">
    <property type="term" value="F:DNA binding"/>
    <property type="evidence" value="ECO:0007669"/>
    <property type="project" value="InterPro"/>
</dbReference>
<dbReference type="GO" id="GO:0006355">
    <property type="term" value="P:regulation of DNA-templated transcription"/>
    <property type="evidence" value="ECO:0007669"/>
    <property type="project" value="InterPro"/>
</dbReference>
<evidence type="ECO:0000313" key="3">
    <source>
        <dbReference type="EMBL" id="TCD01817.1"/>
    </source>
</evidence>
<dbReference type="GO" id="GO:0009307">
    <property type="term" value="P:DNA restriction-modification system"/>
    <property type="evidence" value="ECO:0007669"/>
    <property type="project" value="InterPro"/>
</dbReference>
<name>A0A4V2MLE9_9SPHI</name>
<comment type="caution">
    <text evidence="3">The sequence shown here is derived from an EMBL/GenBank/DDBJ whole genome shotgun (WGS) entry which is preliminary data.</text>
</comment>
<dbReference type="OrthoDB" id="9803736at2"/>
<gene>
    <name evidence="3" type="ORF">EZ437_10730</name>
</gene>
<dbReference type="PANTHER" id="PTHR30015">
    <property type="entry name" value="MRR RESTRICTION SYSTEM PROTEIN"/>
    <property type="match status" value="1"/>
</dbReference>